<dbReference type="GO" id="GO:0005737">
    <property type="term" value="C:cytoplasm"/>
    <property type="evidence" value="ECO:0007669"/>
    <property type="project" value="UniProtKB-SubCell"/>
</dbReference>
<dbReference type="InterPro" id="IPR011817">
    <property type="entry name" value="Uridylate_kinase"/>
</dbReference>
<comment type="catalytic activity">
    <reaction evidence="10 11">
        <text>UMP + ATP = UDP + ADP</text>
        <dbReference type="Rhea" id="RHEA:24400"/>
        <dbReference type="ChEBI" id="CHEBI:30616"/>
        <dbReference type="ChEBI" id="CHEBI:57865"/>
        <dbReference type="ChEBI" id="CHEBI:58223"/>
        <dbReference type="ChEBI" id="CHEBI:456216"/>
        <dbReference type="EC" id="2.7.4.22"/>
    </reaction>
</comment>
<evidence type="ECO:0000256" key="5">
    <source>
        <dbReference type="ARBA" id="ARBA00022679"/>
    </source>
</evidence>
<feature type="domain" description="Aspartate/glutamate/uridylate kinase" evidence="12">
    <location>
        <begin position="6"/>
        <end position="212"/>
    </location>
</feature>
<evidence type="ECO:0000256" key="2">
    <source>
        <dbReference type="ARBA" id="ARBA00004791"/>
    </source>
</evidence>
<dbReference type="PANTHER" id="PTHR42833">
    <property type="entry name" value="URIDYLATE KINASE"/>
    <property type="match status" value="1"/>
</dbReference>
<feature type="binding site" evidence="11">
    <location>
        <position position="57"/>
    </location>
    <ligand>
        <name>ATP</name>
        <dbReference type="ChEBI" id="CHEBI:30616"/>
    </ligand>
</feature>
<sequence>MSKYSRVLLKLSGEALSGEKGVGFDEKTVLMVANQIKDIVEKGTQVAIVIGGGNFWRGRTSQNMDRTKSDQIGMMATVMNSLYMAEILRTIGLKSVVQTPFKIGTTTEEFSKDKAIERLTNNEVVLFAGGTGHPYFSTDTAAALRAIETECDVILLAKNVDGVYDSDPNENINAKKYDKLTYKDIVSKGLKVIDLTSAIMCMEQNMPMLVFSLIEEDSIKNAMENNISGTFITI</sequence>
<dbReference type="GO" id="GO:0033862">
    <property type="term" value="F:UMP kinase activity"/>
    <property type="evidence" value="ECO:0007669"/>
    <property type="project" value="UniProtKB-EC"/>
</dbReference>
<keyword evidence="4 11" id="KW-0963">Cytoplasm</keyword>
<organism evidence="13 14">
    <name type="scientific">Vallitalea longa</name>
    <dbReference type="NCBI Taxonomy" id="2936439"/>
    <lineage>
        <taxon>Bacteria</taxon>
        <taxon>Bacillati</taxon>
        <taxon>Bacillota</taxon>
        <taxon>Clostridia</taxon>
        <taxon>Lachnospirales</taxon>
        <taxon>Vallitaleaceae</taxon>
        <taxon>Vallitalea</taxon>
    </lineage>
</organism>
<evidence type="ECO:0000256" key="8">
    <source>
        <dbReference type="ARBA" id="ARBA00022840"/>
    </source>
</evidence>
<comment type="subcellular location">
    <subcellularLocation>
        <location evidence="1 11">Cytoplasm</location>
    </subcellularLocation>
</comment>
<comment type="caution">
    <text evidence="11">Lacks conserved residue(s) required for the propagation of feature annotation.</text>
</comment>
<dbReference type="InterPro" id="IPR036393">
    <property type="entry name" value="AceGlu_kinase-like_sf"/>
</dbReference>
<reference evidence="13" key="1">
    <citation type="submission" date="2022-06" db="EMBL/GenBank/DDBJ databases">
        <title>Vallitalea longa sp. nov., an anaerobic bacterium isolated from marine sediment.</title>
        <authorList>
            <person name="Hirano S."/>
            <person name="Terahara T."/>
            <person name="Mori K."/>
            <person name="Hamada M."/>
            <person name="Matsumoto R."/>
            <person name="Kobayashi T."/>
        </authorList>
    </citation>
    <scope>NUCLEOTIDE SEQUENCE</scope>
    <source>
        <strain evidence="13">SH18-1</strain>
    </source>
</reference>
<feature type="binding site" evidence="11">
    <location>
        <position position="70"/>
    </location>
    <ligand>
        <name>UMP</name>
        <dbReference type="ChEBI" id="CHEBI:57865"/>
    </ligand>
</feature>
<evidence type="ECO:0000256" key="9">
    <source>
        <dbReference type="ARBA" id="ARBA00022975"/>
    </source>
</evidence>
<feature type="binding site" evidence="11">
    <location>
        <begin position="10"/>
        <end position="13"/>
    </location>
    <ligand>
        <name>ATP</name>
        <dbReference type="ChEBI" id="CHEBI:30616"/>
    </ligand>
</feature>
<keyword evidence="14" id="KW-1185">Reference proteome</keyword>
<dbReference type="Gene3D" id="3.40.1160.10">
    <property type="entry name" value="Acetylglutamate kinase-like"/>
    <property type="match status" value="1"/>
</dbReference>
<evidence type="ECO:0000259" key="12">
    <source>
        <dbReference type="Pfam" id="PF00696"/>
    </source>
</evidence>
<protein>
    <recommendedName>
        <fullName evidence="11">Uridylate kinase</fullName>
        <shortName evidence="11">UK</shortName>
        <ecNumber evidence="11">2.7.4.22</ecNumber>
    </recommendedName>
    <alternativeName>
        <fullName evidence="11">Uridine monophosphate kinase</fullName>
        <shortName evidence="11">UMP kinase</shortName>
        <shortName evidence="11">UMPK</shortName>
    </alternativeName>
</protein>
<proteinExistence type="inferred from homology"/>
<dbReference type="EMBL" id="BRLB01000002">
    <property type="protein sequence ID" value="GKX28951.1"/>
    <property type="molecule type" value="Genomic_DNA"/>
</dbReference>
<gene>
    <name evidence="11 13" type="primary">pyrH</name>
    <name evidence="13" type="ORF">SH1V18_14310</name>
</gene>
<dbReference type="InterPro" id="IPR001048">
    <property type="entry name" value="Asp/Glu/Uridylate_kinase"/>
</dbReference>
<accession>A0A9W6DDJ4</accession>
<keyword evidence="6 11" id="KW-0547">Nucleotide-binding</keyword>
<evidence type="ECO:0000313" key="13">
    <source>
        <dbReference type="EMBL" id="GKX28951.1"/>
    </source>
</evidence>
<feature type="binding site" evidence="11">
    <location>
        <position position="53"/>
    </location>
    <ligand>
        <name>ATP</name>
        <dbReference type="ChEBI" id="CHEBI:30616"/>
    </ligand>
</feature>
<evidence type="ECO:0000256" key="4">
    <source>
        <dbReference type="ARBA" id="ARBA00022490"/>
    </source>
</evidence>
<comment type="similarity">
    <text evidence="3 11">Belongs to the UMP kinase family.</text>
</comment>
<dbReference type="Pfam" id="PF00696">
    <property type="entry name" value="AA_kinase"/>
    <property type="match status" value="1"/>
</dbReference>
<evidence type="ECO:0000256" key="6">
    <source>
        <dbReference type="ARBA" id="ARBA00022741"/>
    </source>
</evidence>
<dbReference type="EC" id="2.7.4.22" evidence="11"/>
<keyword evidence="7 11" id="KW-0418">Kinase</keyword>
<keyword evidence="9 11" id="KW-0665">Pyrimidine biosynthesis</keyword>
<evidence type="ECO:0000256" key="1">
    <source>
        <dbReference type="ARBA" id="ARBA00004496"/>
    </source>
</evidence>
<dbReference type="GO" id="GO:0044210">
    <property type="term" value="P:'de novo' CTP biosynthetic process"/>
    <property type="evidence" value="ECO:0007669"/>
    <property type="project" value="UniProtKB-UniRule"/>
</dbReference>
<evidence type="ECO:0000256" key="7">
    <source>
        <dbReference type="ARBA" id="ARBA00022777"/>
    </source>
</evidence>
<keyword evidence="8 11" id="KW-0067">ATP-binding</keyword>
<feature type="binding site" evidence="11">
    <location>
        <position position="52"/>
    </location>
    <ligand>
        <name>UMP</name>
        <dbReference type="ChEBI" id="CHEBI:57865"/>
    </ligand>
</feature>
<feature type="binding site" evidence="11">
    <location>
        <position position="159"/>
    </location>
    <ligand>
        <name>ATP</name>
        <dbReference type="ChEBI" id="CHEBI:30616"/>
    </ligand>
</feature>
<dbReference type="Proteomes" id="UP001144256">
    <property type="component" value="Unassembled WGS sequence"/>
</dbReference>
<dbReference type="FunFam" id="3.40.1160.10:FF:000001">
    <property type="entry name" value="Uridylate kinase"/>
    <property type="match status" value="1"/>
</dbReference>
<feature type="binding site" evidence="11">
    <location>
        <begin position="131"/>
        <end position="138"/>
    </location>
    <ligand>
        <name>UMP</name>
        <dbReference type="ChEBI" id="CHEBI:57865"/>
    </ligand>
</feature>
<dbReference type="HAMAP" id="MF_01220_B">
    <property type="entry name" value="PyrH_B"/>
    <property type="match status" value="1"/>
</dbReference>
<dbReference type="CDD" id="cd04254">
    <property type="entry name" value="AAK_UMPK-PyrH-Ec"/>
    <property type="match status" value="1"/>
</dbReference>
<feature type="binding site" evidence="11">
    <location>
        <position position="167"/>
    </location>
    <ligand>
        <name>ATP</name>
        <dbReference type="ChEBI" id="CHEBI:30616"/>
    </ligand>
</feature>
<comment type="pathway">
    <text evidence="2 11">Pyrimidine metabolism; CTP biosynthesis via de novo pathway; UDP from UMP (UMPK route): step 1/1.</text>
</comment>
<dbReference type="PANTHER" id="PTHR42833:SF4">
    <property type="entry name" value="URIDYLATE KINASE PUMPKIN, CHLOROPLASTIC"/>
    <property type="match status" value="1"/>
</dbReference>
<evidence type="ECO:0000313" key="14">
    <source>
        <dbReference type="Proteomes" id="UP001144256"/>
    </source>
</evidence>
<comment type="subunit">
    <text evidence="11">Homohexamer.</text>
</comment>
<dbReference type="NCBIfam" id="TIGR02075">
    <property type="entry name" value="pyrH_bact"/>
    <property type="match status" value="1"/>
</dbReference>
<feature type="region of interest" description="Involved in allosteric activation by GTP" evidence="11">
    <location>
        <begin position="18"/>
        <end position="23"/>
    </location>
</feature>
<dbReference type="SUPFAM" id="SSF53633">
    <property type="entry name" value="Carbamate kinase-like"/>
    <property type="match status" value="1"/>
</dbReference>
<evidence type="ECO:0000256" key="11">
    <source>
        <dbReference type="HAMAP-Rule" id="MF_01220"/>
    </source>
</evidence>
<evidence type="ECO:0000256" key="3">
    <source>
        <dbReference type="ARBA" id="ARBA00007614"/>
    </source>
</evidence>
<dbReference type="AlphaFoldDB" id="A0A9W6DDJ4"/>
<feature type="binding site" evidence="11">
    <location>
        <position position="164"/>
    </location>
    <ligand>
        <name>ATP</name>
        <dbReference type="ChEBI" id="CHEBI:30616"/>
    </ligand>
</feature>
<dbReference type="PIRSF" id="PIRSF005650">
    <property type="entry name" value="Uridylate_kin"/>
    <property type="match status" value="1"/>
</dbReference>
<comment type="function">
    <text evidence="11">Catalyzes the reversible phosphorylation of UMP to UDP.</text>
</comment>
<keyword evidence="11" id="KW-0021">Allosteric enzyme</keyword>
<dbReference type="GO" id="GO:0005524">
    <property type="term" value="F:ATP binding"/>
    <property type="evidence" value="ECO:0007669"/>
    <property type="project" value="UniProtKB-KW"/>
</dbReference>
<dbReference type="RefSeq" id="WP_281813934.1">
    <property type="nucleotide sequence ID" value="NZ_BRLB01000002.1"/>
</dbReference>
<comment type="caution">
    <text evidence="13">The sequence shown here is derived from an EMBL/GenBank/DDBJ whole genome shotgun (WGS) entry which is preliminary data.</text>
</comment>
<keyword evidence="5 11" id="KW-0808">Transferase</keyword>
<dbReference type="GO" id="GO:0006225">
    <property type="term" value="P:UDP biosynthetic process"/>
    <property type="evidence" value="ECO:0007669"/>
    <property type="project" value="TreeGrafter"/>
</dbReference>
<comment type="activity regulation">
    <text evidence="11">Allosterically activated by GTP. Inhibited by UTP.</text>
</comment>
<name>A0A9W6DDJ4_9FIRM</name>
<dbReference type="InterPro" id="IPR015963">
    <property type="entry name" value="Uridylate_kinase_bac"/>
</dbReference>
<evidence type="ECO:0000256" key="10">
    <source>
        <dbReference type="ARBA" id="ARBA00047767"/>
    </source>
</evidence>